<dbReference type="PRINTS" id="PR00075">
    <property type="entry name" value="FACDDSATRASE"/>
</dbReference>
<dbReference type="GO" id="GO:0004768">
    <property type="term" value="F:stearoyl-CoA 9-desaturase activity"/>
    <property type="evidence" value="ECO:0007669"/>
    <property type="project" value="UniProtKB-EC"/>
</dbReference>
<protein>
    <submittedName>
        <fullName evidence="14">Fatty acid desaturase Delta-9 fatty acid desaturase</fullName>
        <ecNumber evidence="14">1.14.19.1</ecNumber>
    </submittedName>
</protein>
<evidence type="ECO:0000313" key="14">
    <source>
        <dbReference type="EMBL" id="VAX33847.1"/>
    </source>
</evidence>
<keyword evidence="2" id="KW-0444">Lipid biosynthesis</keyword>
<comment type="subcellular location">
    <subcellularLocation>
        <location evidence="1">Membrane</location>
        <topology evidence="1">Multi-pass membrane protein</topology>
    </subcellularLocation>
</comment>
<dbReference type="AlphaFoldDB" id="A0A3B1DY34"/>
<sequence length="291" mass="33639">MEQAVNQVITPKSDPAKAEVKQIVDYPTLILLSLVCLVALVGVPLFGYFVGYTTFDWVLFVIFYIVTGLGITVGYHRLFSHRSFTCKTWVKLYFLITGGWAMENSALKWCSDHIRHHAKTDTDEDPYNAKRGFWYSHVVWIFKKDPSGDLPIREKYKTALRKDKWIMWQYNNYLLVVLSGIALPVLLGFIHRGWTGAASAFLLAGVLRLFLVLNSTFFINSICHIWGSQPYGDANTSRDNWWISLITFGEGYHNYHHNFPRDYRNGPKWYNFDPSKWLIFSLFLIGSAKKA</sequence>
<evidence type="ECO:0000256" key="10">
    <source>
        <dbReference type="ARBA" id="ARBA00023136"/>
    </source>
</evidence>
<evidence type="ECO:0000256" key="6">
    <source>
        <dbReference type="ARBA" id="ARBA00022989"/>
    </source>
</evidence>
<evidence type="ECO:0000256" key="2">
    <source>
        <dbReference type="ARBA" id="ARBA00022516"/>
    </source>
</evidence>
<feature type="transmembrane region" description="Helical" evidence="12">
    <location>
        <begin position="57"/>
        <end position="75"/>
    </location>
</feature>
<evidence type="ECO:0000256" key="4">
    <source>
        <dbReference type="ARBA" id="ARBA00022723"/>
    </source>
</evidence>
<dbReference type="GO" id="GO:0006633">
    <property type="term" value="P:fatty acid biosynthetic process"/>
    <property type="evidence" value="ECO:0007669"/>
    <property type="project" value="UniProtKB-KW"/>
</dbReference>
<keyword evidence="6 12" id="KW-1133">Transmembrane helix</keyword>
<name>A0A3B1DY34_9ZZZZ</name>
<evidence type="ECO:0000256" key="7">
    <source>
        <dbReference type="ARBA" id="ARBA00023002"/>
    </source>
</evidence>
<keyword evidence="5" id="KW-0276">Fatty acid metabolism</keyword>
<evidence type="ECO:0000256" key="5">
    <source>
        <dbReference type="ARBA" id="ARBA00022832"/>
    </source>
</evidence>
<evidence type="ECO:0000256" key="12">
    <source>
        <dbReference type="SAM" id="Phobius"/>
    </source>
</evidence>
<keyword evidence="7 14" id="KW-0560">Oxidoreductase</keyword>
<dbReference type="EMBL" id="UOGF01000121">
    <property type="protein sequence ID" value="VAX33847.1"/>
    <property type="molecule type" value="Genomic_DNA"/>
</dbReference>
<keyword evidence="4" id="KW-0479">Metal-binding</keyword>
<accession>A0A3B1DY34</accession>
<feature type="transmembrane region" description="Helical" evidence="12">
    <location>
        <begin position="170"/>
        <end position="190"/>
    </location>
</feature>
<evidence type="ECO:0000256" key="9">
    <source>
        <dbReference type="ARBA" id="ARBA00023098"/>
    </source>
</evidence>
<gene>
    <name evidence="14" type="ORF">MNBD_NITROSPIRAE01-1288</name>
</gene>
<evidence type="ECO:0000259" key="13">
    <source>
        <dbReference type="Pfam" id="PF00487"/>
    </source>
</evidence>
<keyword evidence="10 12" id="KW-0472">Membrane</keyword>
<dbReference type="PANTHER" id="PTHR11351:SF31">
    <property type="entry name" value="DESATURASE 1, ISOFORM A-RELATED"/>
    <property type="match status" value="1"/>
</dbReference>
<keyword evidence="3 12" id="KW-0812">Transmembrane</keyword>
<dbReference type="PANTHER" id="PTHR11351">
    <property type="entry name" value="ACYL-COA DESATURASE"/>
    <property type="match status" value="1"/>
</dbReference>
<dbReference type="CDD" id="cd03505">
    <property type="entry name" value="Delta9-FADS-like"/>
    <property type="match status" value="1"/>
</dbReference>
<organism evidence="14">
    <name type="scientific">hydrothermal vent metagenome</name>
    <dbReference type="NCBI Taxonomy" id="652676"/>
    <lineage>
        <taxon>unclassified sequences</taxon>
        <taxon>metagenomes</taxon>
        <taxon>ecological metagenomes</taxon>
    </lineage>
</organism>
<dbReference type="GO" id="GO:0046872">
    <property type="term" value="F:metal ion binding"/>
    <property type="evidence" value="ECO:0007669"/>
    <property type="project" value="UniProtKB-KW"/>
</dbReference>
<evidence type="ECO:0000256" key="8">
    <source>
        <dbReference type="ARBA" id="ARBA00023004"/>
    </source>
</evidence>
<keyword evidence="11" id="KW-0275">Fatty acid biosynthesis</keyword>
<proteinExistence type="predicted"/>
<dbReference type="InterPro" id="IPR005804">
    <property type="entry name" value="FA_desaturase_dom"/>
</dbReference>
<reference evidence="14" key="1">
    <citation type="submission" date="2018-06" db="EMBL/GenBank/DDBJ databases">
        <authorList>
            <person name="Zhirakovskaya E."/>
        </authorList>
    </citation>
    <scope>NUCLEOTIDE SEQUENCE</scope>
</reference>
<evidence type="ECO:0000256" key="3">
    <source>
        <dbReference type="ARBA" id="ARBA00022692"/>
    </source>
</evidence>
<keyword evidence="8" id="KW-0408">Iron</keyword>
<dbReference type="GO" id="GO:0016020">
    <property type="term" value="C:membrane"/>
    <property type="evidence" value="ECO:0007669"/>
    <property type="project" value="UniProtKB-SubCell"/>
</dbReference>
<feature type="transmembrane region" description="Helical" evidence="12">
    <location>
        <begin position="196"/>
        <end position="219"/>
    </location>
</feature>
<dbReference type="EC" id="1.14.19.1" evidence="14"/>
<dbReference type="Pfam" id="PF00487">
    <property type="entry name" value="FA_desaturase"/>
    <property type="match status" value="1"/>
</dbReference>
<keyword evidence="9" id="KW-0443">Lipid metabolism</keyword>
<evidence type="ECO:0000256" key="11">
    <source>
        <dbReference type="ARBA" id="ARBA00023160"/>
    </source>
</evidence>
<dbReference type="PROSITE" id="PS00476">
    <property type="entry name" value="FATTY_ACID_DESATUR_1"/>
    <property type="match status" value="1"/>
</dbReference>
<evidence type="ECO:0000256" key="1">
    <source>
        <dbReference type="ARBA" id="ARBA00004141"/>
    </source>
</evidence>
<feature type="domain" description="Fatty acid desaturase" evidence="13">
    <location>
        <begin position="57"/>
        <end position="261"/>
    </location>
</feature>
<dbReference type="InterPro" id="IPR001522">
    <property type="entry name" value="FADS-1_CS"/>
</dbReference>
<feature type="transmembrane region" description="Helical" evidence="12">
    <location>
        <begin position="29"/>
        <end position="51"/>
    </location>
</feature>
<dbReference type="InterPro" id="IPR015876">
    <property type="entry name" value="Acyl-CoA_DS"/>
</dbReference>